<reference evidence="2" key="1">
    <citation type="journal article" date="2005" name="Nature">
        <title>The map-based sequence of the rice genome.</title>
        <authorList>
            <consortium name="International rice genome sequencing project (IRGSP)"/>
            <person name="Matsumoto T."/>
            <person name="Wu J."/>
            <person name="Kanamori H."/>
            <person name="Katayose Y."/>
            <person name="Fujisawa M."/>
            <person name="Namiki N."/>
            <person name="Mizuno H."/>
            <person name="Yamamoto K."/>
            <person name="Antonio B.A."/>
            <person name="Baba T."/>
            <person name="Sakata K."/>
            <person name="Nagamura Y."/>
            <person name="Aoki H."/>
            <person name="Arikawa K."/>
            <person name="Arita K."/>
            <person name="Bito T."/>
            <person name="Chiden Y."/>
            <person name="Fujitsuka N."/>
            <person name="Fukunaka R."/>
            <person name="Hamada M."/>
            <person name="Harada C."/>
            <person name="Hayashi A."/>
            <person name="Hijishita S."/>
            <person name="Honda M."/>
            <person name="Hosokawa S."/>
            <person name="Ichikawa Y."/>
            <person name="Idonuma A."/>
            <person name="Iijima M."/>
            <person name="Ikeda M."/>
            <person name="Ikeno M."/>
            <person name="Ito K."/>
            <person name="Ito S."/>
            <person name="Ito T."/>
            <person name="Ito Y."/>
            <person name="Ito Y."/>
            <person name="Iwabuchi A."/>
            <person name="Kamiya K."/>
            <person name="Karasawa W."/>
            <person name="Kurita K."/>
            <person name="Katagiri S."/>
            <person name="Kikuta A."/>
            <person name="Kobayashi H."/>
            <person name="Kobayashi N."/>
            <person name="Machita K."/>
            <person name="Maehara T."/>
            <person name="Masukawa M."/>
            <person name="Mizubayashi T."/>
            <person name="Mukai Y."/>
            <person name="Nagasaki H."/>
            <person name="Nagata Y."/>
            <person name="Naito S."/>
            <person name="Nakashima M."/>
            <person name="Nakama Y."/>
            <person name="Nakamichi Y."/>
            <person name="Nakamura M."/>
            <person name="Meguro A."/>
            <person name="Negishi M."/>
            <person name="Ohta I."/>
            <person name="Ohta T."/>
            <person name="Okamoto M."/>
            <person name="Ono N."/>
            <person name="Saji S."/>
            <person name="Sakaguchi M."/>
            <person name="Sakai K."/>
            <person name="Shibata M."/>
            <person name="Shimokawa T."/>
            <person name="Song J."/>
            <person name="Takazaki Y."/>
            <person name="Terasawa K."/>
            <person name="Tsugane M."/>
            <person name="Tsuji K."/>
            <person name="Ueda S."/>
            <person name="Waki K."/>
            <person name="Yamagata H."/>
            <person name="Yamamoto M."/>
            <person name="Yamamoto S."/>
            <person name="Yamane H."/>
            <person name="Yoshiki S."/>
            <person name="Yoshihara R."/>
            <person name="Yukawa K."/>
            <person name="Zhong H."/>
            <person name="Yano M."/>
            <person name="Yuan Q."/>
            <person name="Ouyang S."/>
            <person name="Liu J."/>
            <person name="Jones K.M."/>
            <person name="Gansberger K."/>
            <person name="Moffat K."/>
            <person name="Hill J."/>
            <person name="Bera J."/>
            <person name="Fadrosh D."/>
            <person name="Jin S."/>
            <person name="Johri S."/>
            <person name="Kim M."/>
            <person name="Overton L."/>
            <person name="Reardon M."/>
            <person name="Tsitrin T."/>
            <person name="Vuong H."/>
            <person name="Weaver B."/>
            <person name="Ciecko A."/>
            <person name="Tallon L."/>
            <person name="Jackson J."/>
            <person name="Pai G."/>
            <person name="Aken S.V."/>
            <person name="Utterback T."/>
            <person name="Reidmuller S."/>
            <person name="Feldblyum T."/>
            <person name="Hsiao J."/>
            <person name="Zismann V."/>
            <person name="Iobst S."/>
            <person name="de Vazeille A.R."/>
            <person name="Buell C.R."/>
            <person name="Ying K."/>
            <person name="Li Y."/>
            <person name="Lu T."/>
            <person name="Huang Y."/>
            <person name="Zhao Q."/>
            <person name="Feng Q."/>
            <person name="Zhang L."/>
            <person name="Zhu J."/>
            <person name="Weng Q."/>
            <person name="Mu J."/>
            <person name="Lu Y."/>
            <person name="Fan D."/>
            <person name="Liu Y."/>
            <person name="Guan J."/>
            <person name="Zhang Y."/>
            <person name="Yu S."/>
            <person name="Liu X."/>
            <person name="Zhang Y."/>
            <person name="Hong G."/>
            <person name="Han B."/>
            <person name="Choisne N."/>
            <person name="Demange N."/>
            <person name="Orjeda G."/>
            <person name="Samain S."/>
            <person name="Cattolico L."/>
            <person name="Pelletier E."/>
            <person name="Couloux A."/>
            <person name="Segurens B."/>
            <person name="Wincker P."/>
            <person name="D'Hont A."/>
            <person name="Scarpelli C."/>
            <person name="Weissenbach J."/>
            <person name="Salanoubat M."/>
            <person name="Quetier F."/>
            <person name="Yu Y."/>
            <person name="Kim H.R."/>
            <person name="Rambo T."/>
            <person name="Currie J."/>
            <person name="Collura K."/>
            <person name="Luo M."/>
            <person name="Yang T."/>
            <person name="Ammiraju J.S.S."/>
            <person name="Engler F."/>
            <person name="Soderlund C."/>
            <person name="Wing R.A."/>
            <person name="Palmer L.E."/>
            <person name="de la Bastide M."/>
            <person name="Spiegel L."/>
            <person name="Nascimento L."/>
            <person name="Zutavern T."/>
            <person name="O'Shaughnessy A."/>
            <person name="Dike S."/>
            <person name="Dedhia N."/>
            <person name="Preston R."/>
            <person name="Balija V."/>
            <person name="McCombie W.R."/>
            <person name="Chow T."/>
            <person name="Chen H."/>
            <person name="Chung M."/>
            <person name="Chen C."/>
            <person name="Shaw J."/>
            <person name="Wu H."/>
            <person name="Hsiao K."/>
            <person name="Chao Y."/>
            <person name="Chu M."/>
            <person name="Cheng C."/>
            <person name="Hour A."/>
            <person name="Lee P."/>
            <person name="Lin S."/>
            <person name="Lin Y."/>
            <person name="Liou J."/>
            <person name="Liu S."/>
            <person name="Hsing Y."/>
            <person name="Raghuvanshi S."/>
            <person name="Mohanty A."/>
            <person name="Bharti A.K."/>
            <person name="Gaur A."/>
            <person name="Gupta V."/>
            <person name="Kumar D."/>
            <person name="Ravi V."/>
            <person name="Vij S."/>
            <person name="Kapur A."/>
            <person name="Khurana P."/>
            <person name="Khurana P."/>
            <person name="Khurana J.P."/>
            <person name="Tyagi A.K."/>
            <person name="Gaikwad K."/>
            <person name="Singh A."/>
            <person name="Dalal V."/>
            <person name="Srivastava S."/>
            <person name="Dixit A."/>
            <person name="Pal A.K."/>
            <person name="Ghazi I.A."/>
            <person name="Yadav M."/>
            <person name="Pandit A."/>
            <person name="Bhargava A."/>
            <person name="Sureshbabu K."/>
            <person name="Batra K."/>
            <person name="Sharma T.R."/>
            <person name="Mohapatra T."/>
            <person name="Singh N.K."/>
            <person name="Messing J."/>
            <person name="Nelson A.B."/>
            <person name="Fuks G."/>
            <person name="Kavchok S."/>
            <person name="Keizer G."/>
            <person name="Linton E."/>
            <person name="Llaca V."/>
            <person name="Song R."/>
            <person name="Tanyolac B."/>
            <person name="Young S."/>
            <person name="Ho-Il K."/>
            <person name="Hahn J.H."/>
            <person name="Sangsakoo G."/>
            <person name="Vanavichit A."/>
            <person name="de Mattos Luiz.A.T."/>
            <person name="Zimmer P.D."/>
            <person name="Malone G."/>
            <person name="Dellagostin O."/>
            <person name="de Oliveira A.C."/>
            <person name="Bevan M."/>
            <person name="Bancroft I."/>
            <person name="Minx P."/>
            <person name="Cordum H."/>
            <person name="Wilson R."/>
            <person name="Cheng Z."/>
            <person name="Jin W."/>
            <person name="Jiang J."/>
            <person name="Leong S.A."/>
            <person name="Iwama H."/>
            <person name="Gojobori T."/>
            <person name="Itoh T."/>
            <person name="Niimura Y."/>
            <person name="Fujii Y."/>
            <person name="Habara T."/>
            <person name="Sakai H."/>
            <person name="Sato Y."/>
            <person name="Wilson G."/>
            <person name="Kumar K."/>
            <person name="McCouch S."/>
            <person name="Juretic N."/>
            <person name="Hoen D."/>
            <person name="Wright S."/>
            <person name="Bruskiewich R."/>
            <person name="Bureau T."/>
            <person name="Miyao A."/>
            <person name="Hirochika H."/>
            <person name="Nishikawa T."/>
            <person name="Kadowaki K."/>
            <person name="Sugiura M."/>
            <person name="Burr B."/>
            <person name="Sasaki T."/>
        </authorList>
    </citation>
    <scope>NUCLEOTIDE SEQUENCE [LARGE SCALE GENOMIC DNA]</scope>
    <source>
        <strain evidence="2">cv. Nipponbare</strain>
    </source>
</reference>
<evidence type="ECO:0000313" key="1">
    <source>
        <dbReference type="EMBL" id="BAS91518.1"/>
    </source>
</evidence>
<proteinExistence type="predicted"/>
<name>A0A0P0WG43_ORYSJ</name>
<evidence type="ECO:0000313" key="2">
    <source>
        <dbReference type="Proteomes" id="UP000059680"/>
    </source>
</evidence>
<organism evidence="1 2">
    <name type="scientific">Oryza sativa subsp. japonica</name>
    <name type="common">Rice</name>
    <dbReference type="NCBI Taxonomy" id="39947"/>
    <lineage>
        <taxon>Eukaryota</taxon>
        <taxon>Viridiplantae</taxon>
        <taxon>Streptophyta</taxon>
        <taxon>Embryophyta</taxon>
        <taxon>Tracheophyta</taxon>
        <taxon>Spermatophyta</taxon>
        <taxon>Magnoliopsida</taxon>
        <taxon>Liliopsida</taxon>
        <taxon>Poales</taxon>
        <taxon>Poaceae</taxon>
        <taxon>BOP clade</taxon>
        <taxon>Oryzoideae</taxon>
        <taxon>Oryzeae</taxon>
        <taxon>Oryzinae</taxon>
        <taxon>Oryza</taxon>
        <taxon>Oryza sativa</taxon>
    </lineage>
</organism>
<dbReference type="Proteomes" id="UP000059680">
    <property type="component" value="Chromosome 4"/>
</dbReference>
<gene>
    <name evidence="1" type="ordered locus">Os04g0667066</name>
    <name evidence="1" type="ORF">OSNPB_040667066</name>
</gene>
<keyword evidence="2" id="KW-1185">Reference proteome</keyword>
<dbReference type="InParanoid" id="A0A0P0WG43"/>
<accession>A0A0P0WG43</accession>
<protein>
    <submittedName>
        <fullName evidence="1">Os04g0667066 protein</fullName>
    </submittedName>
</protein>
<dbReference type="EMBL" id="AP014960">
    <property type="protein sequence ID" value="BAS91518.1"/>
    <property type="molecule type" value="Genomic_DNA"/>
</dbReference>
<reference evidence="1 2" key="3">
    <citation type="journal article" date="2013" name="Rice">
        <title>Improvement of the Oryza sativa Nipponbare reference genome using next generation sequence and optical map data.</title>
        <authorList>
            <person name="Kawahara Y."/>
            <person name="de la Bastide M."/>
            <person name="Hamilton J.P."/>
            <person name="Kanamori H."/>
            <person name="McCombie W.R."/>
            <person name="Ouyang S."/>
            <person name="Schwartz D.C."/>
            <person name="Tanaka T."/>
            <person name="Wu J."/>
            <person name="Zhou S."/>
            <person name="Childs K.L."/>
            <person name="Davidson R.M."/>
            <person name="Lin H."/>
            <person name="Quesada-Ocampo L."/>
            <person name="Vaillancourt B."/>
            <person name="Sakai H."/>
            <person name="Lee S.S."/>
            <person name="Kim J."/>
            <person name="Numa H."/>
            <person name="Itoh T."/>
            <person name="Buell C.R."/>
            <person name="Matsumoto T."/>
        </authorList>
    </citation>
    <scope>NUCLEOTIDE SEQUENCE [LARGE SCALE GENOMIC DNA]</scope>
    <source>
        <strain evidence="2">cv. Nipponbare</strain>
    </source>
</reference>
<reference evidence="1 2" key="2">
    <citation type="journal article" date="2013" name="Plant Cell Physiol.">
        <title>Rice Annotation Project Database (RAP-DB): an integrative and interactive database for rice genomics.</title>
        <authorList>
            <person name="Sakai H."/>
            <person name="Lee S.S."/>
            <person name="Tanaka T."/>
            <person name="Numa H."/>
            <person name="Kim J."/>
            <person name="Kawahara Y."/>
            <person name="Wakimoto H."/>
            <person name="Yang C.C."/>
            <person name="Iwamoto M."/>
            <person name="Abe T."/>
            <person name="Yamada Y."/>
            <person name="Muto A."/>
            <person name="Inokuchi H."/>
            <person name="Ikemura T."/>
            <person name="Matsumoto T."/>
            <person name="Sasaki T."/>
            <person name="Itoh T."/>
        </authorList>
    </citation>
    <scope>NUCLEOTIDE SEQUENCE [LARGE SCALE GENOMIC DNA]</scope>
    <source>
        <strain evidence="2">cv. Nipponbare</strain>
    </source>
</reference>
<dbReference type="AlphaFoldDB" id="A0A0P0WG43"/>
<dbReference type="PaxDb" id="39947-A0A0P0WG43"/>
<sequence length="131" mass="14538">MGWTNGTDNHRLVVSNRFGLIHRGMGCRFPSGRSGILLAICGPCIGNDPVEANFKRKLHTLMSFFGDADAGYWNSCTAIPPRLDRRQNRNLGGCPQNFHNCRPTRAAKNGLFWDAATATFKCRNLRAVQVS</sequence>